<feature type="compositionally biased region" description="Basic and acidic residues" evidence="1">
    <location>
        <begin position="408"/>
        <end position="417"/>
    </location>
</feature>
<feature type="region of interest" description="Disordered" evidence="1">
    <location>
        <begin position="1"/>
        <end position="51"/>
    </location>
</feature>
<dbReference type="EMBL" id="JAKWBI020000320">
    <property type="protein sequence ID" value="KAJ2896646.1"/>
    <property type="molecule type" value="Genomic_DNA"/>
</dbReference>
<dbReference type="InterPro" id="IPR057684">
    <property type="entry name" value="DUF7924"/>
</dbReference>
<dbReference type="AlphaFoldDB" id="A0AAD5RKI7"/>
<dbReference type="PANTHER" id="PTHR42470:SF1">
    <property type="entry name" value="VAST DOMAIN-CONTAINING PROTEIN"/>
    <property type="match status" value="1"/>
</dbReference>
<organism evidence="3 4">
    <name type="scientific">Zalerion maritima</name>
    <dbReference type="NCBI Taxonomy" id="339359"/>
    <lineage>
        <taxon>Eukaryota</taxon>
        <taxon>Fungi</taxon>
        <taxon>Dikarya</taxon>
        <taxon>Ascomycota</taxon>
        <taxon>Pezizomycotina</taxon>
        <taxon>Sordariomycetes</taxon>
        <taxon>Lulworthiomycetidae</taxon>
        <taxon>Lulworthiales</taxon>
        <taxon>Lulworthiaceae</taxon>
        <taxon>Zalerion</taxon>
    </lineage>
</organism>
<dbReference type="Pfam" id="PF25545">
    <property type="entry name" value="DUF7924"/>
    <property type="match status" value="1"/>
</dbReference>
<feature type="region of interest" description="Disordered" evidence="1">
    <location>
        <begin position="215"/>
        <end position="241"/>
    </location>
</feature>
<proteinExistence type="predicted"/>
<comment type="caution">
    <text evidence="3">The sequence shown here is derived from an EMBL/GenBank/DDBJ whole genome shotgun (WGS) entry which is preliminary data.</text>
</comment>
<keyword evidence="4" id="KW-1185">Reference proteome</keyword>
<evidence type="ECO:0000256" key="1">
    <source>
        <dbReference type="SAM" id="MobiDB-lite"/>
    </source>
</evidence>
<feature type="region of interest" description="Disordered" evidence="1">
    <location>
        <begin position="102"/>
        <end position="128"/>
    </location>
</feature>
<feature type="compositionally biased region" description="Basic and acidic residues" evidence="1">
    <location>
        <begin position="446"/>
        <end position="455"/>
    </location>
</feature>
<sequence length="516" mass="58282">MDGPSQSTKKRLDTNLETPSLPQPKRARLSKTNLQQPAPKRPKASFLENQVGPTDTISEWLESVGSDREKRCRSDSYLHASSDDLILRNITRSAPQMAYNRDADGYAVPPTPGPSYGSVAPSDAGSSRSSRALVEDSLYRNLNLAFNHVYMRDPYDQFPEHISSLVDHVRRNRDSPGPTFDHIRQDANLTALETRGLDEPKVEKYFQSTVFYDPEEGDSLERSDRQPISRHAVPNAGPQFRISNPTPDMLYGYSRHHAFPDQQTQLISMGTEPVANNQDLMYPFFAIEFKGNGGDLWVATNQCLGGSASCVNIAERLNDQLRKCKSSKVKPVDSTAFSISMNGTEARLYVSWKHSDLDYYMQKVKSFLLQDPEHYIEFRKHVRNIIDWGKDKRLKEIRESLHALLEESRKRASEAAKSRPPPSKGLTSKSKRHKPSPSRKGSSSGHDTEQARSEQEDPYWQWSETAGQYYHVNPDRTIEWAPLTQQPAYREPAVKRINTVVGTTTIEKGKLSDVGG</sequence>
<dbReference type="PANTHER" id="PTHR42470">
    <property type="entry name" value="VAST DOMAIN-CONTAINING PROTEIN"/>
    <property type="match status" value="1"/>
</dbReference>
<feature type="domain" description="DUF7924" evidence="2">
    <location>
        <begin position="238"/>
        <end position="400"/>
    </location>
</feature>
<name>A0AAD5RKI7_9PEZI</name>
<dbReference type="Proteomes" id="UP001201980">
    <property type="component" value="Unassembled WGS sequence"/>
</dbReference>
<evidence type="ECO:0000313" key="3">
    <source>
        <dbReference type="EMBL" id="KAJ2896646.1"/>
    </source>
</evidence>
<feature type="region of interest" description="Disordered" evidence="1">
    <location>
        <begin position="408"/>
        <end position="460"/>
    </location>
</feature>
<gene>
    <name evidence="3" type="ORF">MKZ38_005381</name>
</gene>
<reference evidence="3" key="1">
    <citation type="submission" date="2022-07" db="EMBL/GenBank/DDBJ databases">
        <title>Draft genome sequence of Zalerion maritima ATCC 34329, a (micro)plastics degrading marine fungus.</title>
        <authorList>
            <person name="Paco A."/>
            <person name="Goncalves M.F.M."/>
            <person name="Rocha-Santos T.A.P."/>
            <person name="Alves A."/>
        </authorList>
    </citation>
    <scope>NUCLEOTIDE SEQUENCE</scope>
    <source>
        <strain evidence="3">ATCC 34329</strain>
    </source>
</reference>
<protein>
    <recommendedName>
        <fullName evidence="2">DUF7924 domain-containing protein</fullName>
    </recommendedName>
</protein>
<accession>A0AAD5RKI7</accession>
<evidence type="ECO:0000313" key="4">
    <source>
        <dbReference type="Proteomes" id="UP001201980"/>
    </source>
</evidence>
<evidence type="ECO:0000259" key="2">
    <source>
        <dbReference type="Pfam" id="PF25545"/>
    </source>
</evidence>